<dbReference type="GeneID" id="57239143"/>
<dbReference type="InterPro" id="IPR006197">
    <property type="entry name" value="Peptidase_S24_LexA"/>
</dbReference>
<evidence type="ECO:0000256" key="2">
    <source>
        <dbReference type="ARBA" id="ARBA00022763"/>
    </source>
</evidence>
<reference evidence="9 10" key="1">
    <citation type="submission" date="2014-08" db="EMBL/GenBank/DDBJ databases">
        <title>Porphyromonas gulae strain:COT-052_OH1451 Genome sequencing.</title>
        <authorList>
            <person name="Wallis C."/>
            <person name="Deusch O."/>
            <person name="O'Flynn C."/>
            <person name="Davis I."/>
            <person name="Jospin G."/>
            <person name="Darling A.E."/>
            <person name="Coil D.A."/>
            <person name="Alexiev A."/>
            <person name="Horsfall A."/>
            <person name="Kirkwood N."/>
            <person name="Harris S."/>
            <person name="Eisen J.A."/>
        </authorList>
    </citation>
    <scope>NUCLEOTIDE SEQUENCE [LARGE SCALE GENOMIC DNA]</scope>
    <source>
        <strain evidence="10">COT-052 OH1451</strain>
    </source>
</reference>
<dbReference type="GO" id="GO:0009432">
    <property type="term" value="P:SOS response"/>
    <property type="evidence" value="ECO:0007669"/>
    <property type="project" value="UniProtKB-KW"/>
</dbReference>
<accession>A0A099WZF1</accession>
<dbReference type="Gene3D" id="2.10.109.10">
    <property type="entry name" value="Umud Fragment, subunit A"/>
    <property type="match status" value="1"/>
</dbReference>
<evidence type="ECO:0000313" key="9">
    <source>
        <dbReference type="EMBL" id="KGN86517.1"/>
    </source>
</evidence>
<dbReference type="STRING" id="111105.HR09_10100"/>
<organism evidence="9 10">
    <name type="scientific">Porphyromonas gulae</name>
    <dbReference type="NCBI Taxonomy" id="111105"/>
    <lineage>
        <taxon>Bacteria</taxon>
        <taxon>Pseudomonadati</taxon>
        <taxon>Bacteroidota</taxon>
        <taxon>Bacteroidia</taxon>
        <taxon>Bacteroidales</taxon>
        <taxon>Porphyromonadaceae</taxon>
        <taxon>Porphyromonas</taxon>
    </lineage>
</organism>
<dbReference type="NCBIfam" id="NF007621">
    <property type="entry name" value="PRK10276.1"/>
    <property type="match status" value="1"/>
</dbReference>
<evidence type="ECO:0000313" key="10">
    <source>
        <dbReference type="Proteomes" id="UP000030130"/>
    </source>
</evidence>
<evidence type="ECO:0000256" key="6">
    <source>
        <dbReference type="ARBA" id="ARBA00023236"/>
    </source>
</evidence>
<keyword evidence="3 7" id="KW-0378">Hydrolase</keyword>
<evidence type="ECO:0000256" key="1">
    <source>
        <dbReference type="ARBA" id="ARBA00007484"/>
    </source>
</evidence>
<dbReference type="GO" id="GO:0016787">
    <property type="term" value="F:hydrolase activity"/>
    <property type="evidence" value="ECO:0007669"/>
    <property type="project" value="UniProtKB-KW"/>
</dbReference>
<feature type="domain" description="Peptidase S24/S26A/S26B/S26C" evidence="8">
    <location>
        <begin position="22"/>
        <end position="132"/>
    </location>
</feature>
<dbReference type="InterPro" id="IPR036286">
    <property type="entry name" value="LexA/Signal_pep-like_sf"/>
</dbReference>
<dbReference type="EMBL" id="JRAI01000034">
    <property type="protein sequence ID" value="KGN86517.1"/>
    <property type="molecule type" value="Genomic_DNA"/>
</dbReference>
<keyword evidence="2" id="KW-0227">DNA damage</keyword>
<dbReference type="SUPFAM" id="SSF51306">
    <property type="entry name" value="LexA/Signal peptidase"/>
    <property type="match status" value="1"/>
</dbReference>
<dbReference type="CDD" id="cd06529">
    <property type="entry name" value="S24_LexA-like"/>
    <property type="match status" value="1"/>
</dbReference>
<evidence type="ECO:0000256" key="5">
    <source>
        <dbReference type="ARBA" id="ARBA00023204"/>
    </source>
</evidence>
<keyword evidence="5" id="KW-0234">DNA repair</keyword>
<evidence type="ECO:0000259" key="8">
    <source>
        <dbReference type="Pfam" id="PF00717"/>
    </source>
</evidence>
<dbReference type="PRINTS" id="PR00726">
    <property type="entry name" value="LEXASERPTASE"/>
</dbReference>
<dbReference type="Pfam" id="PF00717">
    <property type="entry name" value="Peptidase_S24"/>
    <property type="match status" value="1"/>
</dbReference>
<evidence type="ECO:0000256" key="3">
    <source>
        <dbReference type="ARBA" id="ARBA00022801"/>
    </source>
</evidence>
<dbReference type="Proteomes" id="UP000030130">
    <property type="component" value="Unassembled WGS sequence"/>
</dbReference>
<protein>
    <submittedName>
        <fullName evidence="9">UmuD protein</fullName>
    </submittedName>
</protein>
<comment type="caution">
    <text evidence="9">The sequence shown here is derived from an EMBL/GenBank/DDBJ whole genome shotgun (WGS) entry which is preliminary data.</text>
</comment>
<proteinExistence type="inferred from homology"/>
<dbReference type="PANTHER" id="PTHR33516">
    <property type="entry name" value="LEXA REPRESSOR"/>
    <property type="match status" value="1"/>
</dbReference>
<dbReference type="AlphaFoldDB" id="A0A099WZF1"/>
<gene>
    <name evidence="9" type="ORF">HR08_03575</name>
</gene>
<evidence type="ECO:0000256" key="4">
    <source>
        <dbReference type="ARBA" id="ARBA00022813"/>
    </source>
</evidence>
<dbReference type="OrthoDB" id="9787787at2"/>
<dbReference type="RefSeq" id="WP_018964559.1">
    <property type="nucleotide sequence ID" value="NZ_CALUCC010000115.1"/>
</dbReference>
<dbReference type="GO" id="GO:0006355">
    <property type="term" value="P:regulation of DNA-templated transcription"/>
    <property type="evidence" value="ECO:0007669"/>
    <property type="project" value="InterPro"/>
</dbReference>
<dbReference type="PANTHER" id="PTHR33516:SF2">
    <property type="entry name" value="LEXA REPRESSOR-RELATED"/>
    <property type="match status" value="1"/>
</dbReference>
<dbReference type="InterPro" id="IPR015927">
    <property type="entry name" value="Peptidase_S24_S26A/B/C"/>
</dbReference>
<keyword evidence="4 7" id="KW-0068">Autocatalytic cleavage</keyword>
<dbReference type="InterPro" id="IPR039418">
    <property type="entry name" value="LexA-like"/>
</dbReference>
<evidence type="ECO:0000256" key="7">
    <source>
        <dbReference type="RuleBase" id="RU003991"/>
    </source>
</evidence>
<dbReference type="GO" id="GO:0006281">
    <property type="term" value="P:DNA repair"/>
    <property type="evidence" value="ECO:0007669"/>
    <property type="project" value="UniProtKB-KW"/>
</dbReference>
<comment type="similarity">
    <text evidence="1 7">Belongs to the peptidase S24 family.</text>
</comment>
<dbReference type="eggNOG" id="COG1974">
    <property type="taxonomic scope" value="Bacteria"/>
</dbReference>
<sequence>MIDLFQTDTGSSLLLPFADEGIRAGFPSPAQDYMDIAIDLNHELITHPYSTFYGRVKGNSMEDAHVFDGDILVIDKSLAPRDGDMAVCFLDGEFTLKTIRIKSEEILLEPANPDYPTIHVSADNDFVIWGIVTYCIHKTRR</sequence>
<name>A0A099WZF1_9PORP</name>
<dbReference type="GO" id="GO:0003677">
    <property type="term" value="F:DNA binding"/>
    <property type="evidence" value="ECO:0007669"/>
    <property type="project" value="InterPro"/>
</dbReference>
<dbReference type="InterPro" id="IPR050077">
    <property type="entry name" value="LexA_repressor"/>
</dbReference>
<keyword evidence="6" id="KW-0742">SOS response</keyword>